<evidence type="ECO:0000313" key="3">
    <source>
        <dbReference type="EMBL" id="KAF9070326.1"/>
    </source>
</evidence>
<dbReference type="EMBL" id="JADNRY010000041">
    <property type="protein sequence ID" value="KAF9070326.1"/>
    <property type="molecule type" value="Genomic_DNA"/>
</dbReference>
<gene>
    <name evidence="3" type="ORF">BDP27DRAFT_1447012</name>
</gene>
<dbReference type="PANTHER" id="PTHR40465">
    <property type="entry name" value="CHROMOSOME 1, WHOLE GENOME SHOTGUN SEQUENCE"/>
    <property type="match status" value="1"/>
</dbReference>
<dbReference type="PANTHER" id="PTHR40465:SF1">
    <property type="entry name" value="DUF6534 DOMAIN-CONTAINING PROTEIN"/>
    <property type="match status" value="1"/>
</dbReference>
<keyword evidence="4" id="KW-1185">Reference proteome</keyword>
<dbReference type="OrthoDB" id="2907833at2759"/>
<comment type="caution">
    <text evidence="3">The sequence shown here is derived from an EMBL/GenBank/DDBJ whole genome shotgun (WGS) entry which is preliminary data.</text>
</comment>
<feature type="transmembrane region" description="Helical" evidence="1">
    <location>
        <begin position="202"/>
        <end position="224"/>
    </location>
</feature>
<name>A0A9P5PQI7_9AGAR</name>
<keyword evidence="1" id="KW-0472">Membrane</keyword>
<dbReference type="Proteomes" id="UP000772434">
    <property type="component" value="Unassembled WGS sequence"/>
</dbReference>
<organism evidence="3 4">
    <name type="scientific">Rhodocollybia butyracea</name>
    <dbReference type="NCBI Taxonomy" id="206335"/>
    <lineage>
        <taxon>Eukaryota</taxon>
        <taxon>Fungi</taxon>
        <taxon>Dikarya</taxon>
        <taxon>Basidiomycota</taxon>
        <taxon>Agaricomycotina</taxon>
        <taxon>Agaricomycetes</taxon>
        <taxon>Agaricomycetidae</taxon>
        <taxon>Agaricales</taxon>
        <taxon>Marasmiineae</taxon>
        <taxon>Omphalotaceae</taxon>
        <taxon>Rhodocollybia</taxon>
    </lineage>
</organism>
<feature type="transmembrane region" description="Helical" evidence="1">
    <location>
        <begin position="86"/>
        <end position="105"/>
    </location>
</feature>
<evidence type="ECO:0000256" key="1">
    <source>
        <dbReference type="SAM" id="Phobius"/>
    </source>
</evidence>
<dbReference type="Pfam" id="PF20152">
    <property type="entry name" value="DUF6534"/>
    <property type="match status" value="1"/>
</dbReference>
<proteinExistence type="predicted"/>
<feature type="transmembrane region" description="Helical" evidence="1">
    <location>
        <begin position="41"/>
        <end position="66"/>
    </location>
</feature>
<feature type="transmembrane region" description="Helical" evidence="1">
    <location>
        <begin position="159"/>
        <end position="181"/>
    </location>
</feature>
<keyword evidence="1" id="KW-1133">Transmembrane helix</keyword>
<feature type="domain" description="DUF6534" evidence="2">
    <location>
        <begin position="166"/>
        <end position="255"/>
    </location>
</feature>
<feature type="transmembrane region" description="Helical" evidence="1">
    <location>
        <begin position="6"/>
        <end position="34"/>
    </location>
</feature>
<dbReference type="AlphaFoldDB" id="A0A9P5PQI7"/>
<keyword evidence="1" id="KW-0812">Transmembrane</keyword>
<feature type="transmembrane region" description="Helical" evidence="1">
    <location>
        <begin position="117"/>
        <end position="139"/>
    </location>
</feature>
<sequence length="312" mass="35155">MDNVILSVGAVVVSGWMSFMSFGVVAAAGWHYFLTFGNDKLLYRTVVITCMLLSLGDTIISGLWCYQWTTINWGDFSALLLTPKEAIALLAFFPTTALIVQLWFACRIWMLSMRKNVWLPTMIALLAAVSWCIVLWMFAMLVKRHSLITADSNLVFPVGYAWLVGSILTDICVFGGLIYYTEIRSRREREYHILSPRSLVVLTYRLIQCNVLPLLAQIALVVLFKTNVGLYYMLCDMTIAKTYTFSLLISLNARAPILEAVSSNVIITQRSDTTPRRINMIDVRQDTLDPVAPWQSAGKTDCEYDIGKGSLQ</sequence>
<protein>
    <recommendedName>
        <fullName evidence="2">DUF6534 domain-containing protein</fullName>
    </recommendedName>
</protein>
<reference evidence="3" key="1">
    <citation type="submission" date="2020-11" db="EMBL/GenBank/DDBJ databases">
        <authorList>
            <consortium name="DOE Joint Genome Institute"/>
            <person name="Ahrendt S."/>
            <person name="Riley R."/>
            <person name="Andreopoulos W."/>
            <person name="Labutti K."/>
            <person name="Pangilinan J."/>
            <person name="Ruiz-Duenas F.J."/>
            <person name="Barrasa J.M."/>
            <person name="Sanchez-Garcia M."/>
            <person name="Camarero S."/>
            <person name="Miyauchi S."/>
            <person name="Serrano A."/>
            <person name="Linde D."/>
            <person name="Babiker R."/>
            <person name="Drula E."/>
            <person name="Ayuso-Fernandez I."/>
            <person name="Pacheco R."/>
            <person name="Padilla G."/>
            <person name="Ferreira P."/>
            <person name="Barriuso J."/>
            <person name="Kellner H."/>
            <person name="Castanera R."/>
            <person name="Alfaro M."/>
            <person name="Ramirez L."/>
            <person name="Pisabarro A.G."/>
            <person name="Kuo A."/>
            <person name="Tritt A."/>
            <person name="Lipzen A."/>
            <person name="He G."/>
            <person name="Yan M."/>
            <person name="Ng V."/>
            <person name="Cullen D."/>
            <person name="Martin F."/>
            <person name="Rosso M.-N."/>
            <person name="Henrissat B."/>
            <person name="Hibbett D."/>
            <person name="Martinez A.T."/>
            <person name="Grigoriev I.V."/>
        </authorList>
    </citation>
    <scope>NUCLEOTIDE SEQUENCE</scope>
    <source>
        <strain evidence="3">AH 40177</strain>
    </source>
</reference>
<accession>A0A9P5PQI7</accession>
<evidence type="ECO:0000259" key="2">
    <source>
        <dbReference type="Pfam" id="PF20152"/>
    </source>
</evidence>
<evidence type="ECO:0000313" key="4">
    <source>
        <dbReference type="Proteomes" id="UP000772434"/>
    </source>
</evidence>
<dbReference type="InterPro" id="IPR045339">
    <property type="entry name" value="DUF6534"/>
</dbReference>